<dbReference type="Proteomes" id="UP000054324">
    <property type="component" value="Unassembled WGS sequence"/>
</dbReference>
<proteinExistence type="predicted"/>
<organism evidence="1 2">
    <name type="scientific">Opisthorchis viverrini</name>
    <name type="common">Southeast Asian liver fluke</name>
    <dbReference type="NCBI Taxonomy" id="6198"/>
    <lineage>
        <taxon>Eukaryota</taxon>
        <taxon>Metazoa</taxon>
        <taxon>Spiralia</taxon>
        <taxon>Lophotrochozoa</taxon>
        <taxon>Platyhelminthes</taxon>
        <taxon>Trematoda</taxon>
        <taxon>Digenea</taxon>
        <taxon>Opisthorchiida</taxon>
        <taxon>Opisthorchiata</taxon>
        <taxon>Opisthorchiidae</taxon>
        <taxon>Opisthorchis</taxon>
    </lineage>
</organism>
<dbReference type="AlphaFoldDB" id="A0A074Z5Y9"/>
<accession>A0A074Z5Y9</accession>
<protein>
    <submittedName>
        <fullName evidence="1">Uncharacterized protein</fullName>
    </submittedName>
</protein>
<reference evidence="1 2" key="1">
    <citation type="submission" date="2013-11" db="EMBL/GenBank/DDBJ databases">
        <title>Opisthorchis viverrini - life in the bile duct.</title>
        <authorList>
            <person name="Young N.D."/>
            <person name="Nagarajan N."/>
            <person name="Lin S.J."/>
            <person name="Korhonen P.K."/>
            <person name="Jex A.R."/>
            <person name="Hall R.S."/>
            <person name="Safavi-Hemami H."/>
            <person name="Kaewkong W."/>
            <person name="Bertrand D."/>
            <person name="Gao S."/>
            <person name="Seet Q."/>
            <person name="Wongkham S."/>
            <person name="Teh B.T."/>
            <person name="Wongkham C."/>
            <person name="Intapan P.M."/>
            <person name="Maleewong W."/>
            <person name="Yang X."/>
            <person name="Hu M."/>
            <person name="Wang Z."/>
            <person name="Hofmann A."/>
            <person name="Sternberg P.W."/>
            <person name="Tan P."/>
            <person name="Wang J."/>
            <person name="Gasser R.B."/>
        </authorList>
    </citation>
    <scope>NUCLEOTIDE SEQUENCE [LARGE SCALE GENOMIC DNA]</scope>
</reference>
<sequence>MYHNEDIDWCMIAFITIGSISRDIHMASCVWKKLYVDIYAASASLAFGYWLSNLITHFVTIRGDGISQRPN</sequence>
<name>A0A074Z5Y9_OPIVI</name>
<dbReference type="CTD" id="20330082"/>
<keyword evidence="2" id="KW-1185">Reference proteome</keyword>
<gene>
    <name evidence="1" type="ORF">T265_15917</name>
</gene>
<dbReference type="EMBL" id="KL599000">
    <property type="protein sequence ID" value="KER18645.1"/>
    <property type="molecule type" value="Genomic_DNA"/>
</dbReference>
<dbReference type="KEGG" id="ovi:T265_15917"/>
<dbReference type="GeneID" id="20330082"/>
<feature type="non-terminal residue" evidence="1">
    <location>
        <position position="71"/>
    </location>
</feature>
<evidence type="ECO:0000313" key="2">
    <source>
        <dbReference type="Proteomes" id="UP000054324"/>
    </source>
</evidence>
<dbReference type="RefSeq" id="XP_009177608.1">
    <property type="nucleotide sequence ID" value="XM_009179344.1"/>
</dbReference>
<evidence type="ECO:0000313" key="1">
    <source>
        <dbReference type="EMBL" id="KER18645.1"/>
    </source>
</evidence>